<keyword evidence="1" id="KW-0677">Repeat</keyword>
<sequence>MRDYANLIRLLVESGNGLDALNVLTQMLCKGGKLSRVSELMTNMEMKGIGLNLLTYKIMINGLLSKGEIIKAFCLLNKVLDNCSCLRILNVEEIRLKLYLS</sequence>
<comment type="caution">
    <text evidence="2">The sequence shown here is derived from an EMBL/GenBank/DDBJ whole genome shotgun (WGS) entry which is preliminary data.</text>
</comment>
<dbReference type="InterPro" id="IPR002885">
    <property type="entry name" value="PPR_rpt"/>
</dbReference>
<dbReference type="OrthoDB" id="1709053at2759"/>
<dbReference type="Gene3D" id="1.25.40.10">
    <property type="entry name" value="Tetratricopeptide repeat domain"/>
    <property type="match status" value="1"/>
</dbReference>
<protein>
    <submittedName>
        <fullName evidence="2">PPR domain-containing protein</fullName>
    </submittedName>
</protein>
<evidence type="ECO:0000313" key="2">
    <source>
        <dbReference type="EMBL" id="GAV87667.1"/>
    </source>
</evidence>
<evidence type="ECO:0000313" key="3">
    <source>
        <dbReference type="Proteomes" id="UP000187406"/>
    </source>
</evidence>
<dbReference type="Proteomes" id="UP000187406">
    <property type="component" value="Unassembled WGS sequence"/>
</dbReference>
<proteinExistence type="predicted"/>
<dbReference type="Pfam" id="PF01535">
    <property type="entry name" value="PPR"/>
    <property type="match status" value="2"/>
</dbReference>
<organism evidence="2 3">
    <name type="scientific">Cephalotus follicularis</name>
    <name type="common">Albany pitcher plant</name>
    <dbReference type="NCBI Taxonomy" id="3775"/>
    <lineage>
        <taxon>Eukaryota</taxon>
        <taxon>Viridiplantae</taxon>
        <taxon>Streptophyta</taxon>
        <taxon>Embryophyta</taxon>
        <taxon>Tracheophyta</taxon>
        <taxon>Spermatophyta</taxon>
        <taxon>Magnoliopsida</taxon>
        <taxon>eudicotyledons</taxon>
        <taxon>Gunneridae</taxon>
        <taxon>Pentapetalae</taxon>
        <taxon>rosids</taxon>
        <taxon>fabids</taxon>
        <taxon>Oxalidales</taxon>
        <taxon>Cephalotaceae</taxon>
        <taxon>Cephalotus</taxon>
    </lineage>
</organism>
<gene>
    <name evidence="2" type="ORF">CFOL_v3_31093</name>
</gene>
<dbReference type="EMBL" id="BDDD01004436">
    <property type="protein sequence ID" value="GAV87667.1"/>
    <property type="molecule type" value="Genomic_DNA"/>
</dbReference>
<keyword evidence="3" id="KW-1185">Reference proteome</keyword>
<dbReference type="InParanoid" id="A0A1Q3D593"/>
<dbReference type="InterPro" id="IPR011990">
    <property type="entry name" value="TPR-like_helical_dom_sf"/>
</dbReference>
<accession>A0A1Q3D593</accession>
<dbReference type="AlphaFoldDB" id="A0A1Q3D593"/>
<name>A0A1Q3D593_CEPFO</name>
<reference evidence="3" key="1">
    <citation type="submission" date="2016-04" db="EMBL/GenBank/DDBJ databases">
        <title>Cephalotus genome sequencing.</title>
        <authorList>
            <person name="Fukushima K."/>
            <person name="Hasebe M."/>
            <person name="Fang X."/>
        </authorList>
    </citation>
    <scope>NUCLEOTIDE SEQUENCE [LARGE SCALE GENOMIC DNA]</scope>
    <source>
        <strain evidence="3">cv. St1</strain>
    </source>
</reference>
<evidence type="ECO:0000256" key="1">
    <source>
        <dbReference type="ARBA" id="ARBA00022737"/>
    </source>
</evidence>